<gene>
    <name evidence="1" type="ORF">LCGC14_1222100</name>
</gene>
<proteinExistence type="predicted"/>
<dbReference type="AlphaFoldDB" id="A0A0F9PFD7"/>
<dbReference type="EMBL" id="LAZR01006445">
    <property type="protein sequence ID" value="KKM92067.1"/>
    <property type="molecule type" value="Genomic_DNA"/>
</dbReference>
<accession>A0A0F9PFD7</accession>
<protein>
    <submittedName>
        <fullName evidence="1">Uncharacterized protein</fullName>
    </submittedName>
</protein>
<comment type="caution">
    <text evidence="1">The sequence shown here is derived from an EMBL/GenBank/DDBJ whole genome shotgun (WGS) entry which is preliminary data.</text>
</comment>
<evidence type="ECO:0000313" key="1">
    <source>
        <dbReference type="EMBL" id="KKM92067.1"/>
    </source>
</evidence>
<name>A0A0F9PFD7_9ZZZZ</name>
<sequence length="26" mass="3091">MIRSQDSNSREKVYCTNTMNIQMLNL</sequence>
<organism evidence="1">
    <name type="scientific">marine sediment metagenome</name>
    <dbReference type="NCBI Taxonomy" id="412755"/>
    <lineage>
        <taxon>unclassified sequences</taxon>
        <taxon>metagenomes</taxon>
        <taxon>ecological metagenomes</taxon>
    </lineage>
</organism>
<feature type="non-terminal residue" evidence="1">
    <location>
        <position position="26"/>
    </location>
</feature>
<reference evidence="1" key="1">
    <citation type="journal article" date="2015" name="Nature">
        <title>Complex archaea that bridge the gap between prokaryotes and eukaryotes.</title>
        <authorList>
            <person name="Spang A."/>
            <person name="Saw J.H."/>
            <person name="Jorgensen S.L."/>
            <person name="Zaremba-Niedzwiedzka K."/>
            <person name="Martijn J."/>
            <person name="Lind A.E."/>
            <person name="van Eijk R."/>
            <person name="Schleper C."/>
            <person name="Guy L."/>
            <person name="Ettema T.J."/>
        </authorList>
    </citation>
    <scope>NUCLEOTIDE SEQUENCE</scope>
</reference>